<dbReference type="Pfam" id="PF00593">
    <property type="entry name" value="TonB_dep_Rec_b-barrel"/>
    <property type="match status" value="1"/>
</dbReference>
<comment type="subcellular location">
    <subcellularLocation>
        <location evidence="1">Cell outer membrane</location>
        <topology evidence="1">Multi-pass membrane protein</topology>
    </subcellularLocation>
</comment>
<keyword evidence="4" id="KW-0410">Iron transport</keyword>
<keyword evidence="15" id="KW-1185">Reference proteome</keyword>
<dbReference type="InterPro" id="IPR012910">
    <property type="entry name" value="Plug_dom"/>
</dbReference>
<evidence type="ECO:0000313" key="15">
    <source>
        <dbReference type="Proteomes" id="UP000308707"/>
    </source>
</evidence>
<dbReference type="GO" id="GO:0006826">
    <property type="term" value="P:iron ion transport"/>
    <property type="evidence" value="ECO:0007669"/>
    <property type="project" value="UniProtKB-KW"/>
</dbReference>
<dbReference type="Gene3D" id="2.40.170.20">
    <property type="entry name" value="TonB-dependent receptor, beta-barrel domain"/>
    <property type="match status" value="3"/>
</dbReference>
<protein>
    <recommendedName>
        <fullName evidence="16">TonB-dependent receptor</fullName>
    </recommendedName>
</protein>
<comment type="similarity">
    <text evidence="11">Belongs to the TonB-dependent receptor family.</text>
</comment>
<evidence type="ECO:0000256" key="11">
    <source>
        <dbReference type="RuleBase" id="RU003357"/>
    </source>
</evidence>
<dbReference type="InterPro" id="IPR000531">
    <property type="entry name" value="Beta-barrel_TonB"/>
</dbReference>
<gene>
    <name evidence="14" type="ORF">FCE95_13310</name>
</gene>
<accession>A0A4U5JR18</accession>
<comment type="caution">
    <text evidence="14">The sequence shown here is derived from an EMBL/GenBank/DDBJ whole genome shotgun (WGS) entry which is preliminary data.</text>
</comment>
<evidence type="ECO:0000256" key="5">
    <source>
        <dbReference type="ARBA" id="ARBA00022692"/>
    </source>
</evidence>
<name>A0A4U5JR18_9GAMM</name>
<feature type="domain" description="TonB-dependent receptor-like beta-barrel" evidence="12">
    <location>
        <begin position="402"/>
        <end position="1010"/>
    </location>
</feature>
<dbReference type="AlphaFoldDB" id="A0A4U5JR18"/>
<dbReference type="SUPFAM" id="SSF56935">
    <property type="entry name" value="Porins"/>
    <property type="match status" value="1"/>
</dbReference>
<dbReference type="PANTHER" id="PTHR32552:SF81">
    <property type="entry name" value="TONB-DEPENDENT OUTER MEMBRANE RECEPTOR"/>
    <property type="match status" value="1"/>
</dbReference>
<dbReference type="InterPro" id="IPR036942">
    <property type="entry name" value="Beta-barrel_TonB_sf"/>
</dbReference>
<dbReference type="Proteomes" id="UP000308707">
    <property type="component" value="Unassembled WGS sequence"/>
</dbReference>
<keyword evidence="3" id="KW-1134">Transmembrane beta strand</keyword>
<keyword evidence="6" id="KW-0408">Iron</keyword>
<evidence type="ECO:0000256" key="9">
    <source>
        <dbReference type="ARBA" id="ARBA00023136"/>
    </source>
</evidence>
<evidence type="ECO:0000259" key="12">
    <source>
        <dbReference type="Pfam" id="PF00593"/>
    </source>
</evidence>
<sequence length="1044" mass="115312">MPEGQERGRERSECFLLLSWLLFSAKSRTLSLALRACPSPAKGRGQVCRCLFDEHAALQRECGRRIGRNEYVCMQLFPPPRRTTMAAGEKSAPTSARRRQPIRKINDPEGVRLMSKSVIQRRNLLAISLAAACASVAFGATAQEQAAPAPAAPAPQAAADATTLQTVQVTGNRRVQSIQDYAGTIQSFTGEELDKLGVNTDIRNLSAVVPALQITKQEGKYEMYLRGIGASDSDFSSDPAVATYYNGIYLPRPRSIGPMFFDVQRVEVNKGPQGTVRGRNAAAGSINVIPNQPELGAFNGNLKVGAGNYDFRQYEGVVNIPLGETVAARVALFNESRDSYIKNGYPFDLEGPGALDNSAGRVSFLWEPNDKFSAYVMLDKVKEEGTGDPGMFTERAQAAGYDIDDLDDPFRQYFRTQGKTTNDIEGIAGTFTYHFNDAVSVEFNTSYRKYDFYNRNASREWQLGPVYPGSEREAYHNPERLNWYDTFMQADKSKTRTNELRFFGDTGRLVWSAGVFNYNEKYDYVSWDVGNGYFGDCEWFAPGTTCGWQDGLGGENRGNGSEVESNAVYADFSFSVNDGFRLIGGARYTKDKKTAREHHVKYQFVIPDGLFEDFFGQPPNTTTNPWTTGLVILSPGFRLQAPGNRMPTPTVCTNNDWTPAATAGCNNGIDYFLNGFSSLGYKDNWGAFLDTYRDQIDVIMRSDYGPTATSVNVYEDSFVDWRAGAEYDLDDDKMLYATVSTGTRSGGLNRPMRLADGTNLSVTFKPEKLTSYEVGLKSDWKFGDVPVRLNAALFYYDYQDKVLQNMIDVPTPTPDNPNAVTRNVLNDNAANASVLGLELEGQVGFAHGLNLGYNFTYLDTEFKDSDVLDTRARGADAGLIVPLDGNRLPNTSKYNVNLNLSQTVDVNWGSVSSFDWTVNLAYRSDYFLTAYNSRGFKGVYDGGGNRVGVVEVPLSEMGFNNGSNPAQIGPPANGSAMRDTVGGFTTLNVSAGLNFGEEERFRIDGFVSNLTDEAYSGKGFINESVNIRYLNTPRMFGVRFSAKF</sequence>
<keyword evidence="7" id="KW-0406">Ion transport</keyword>
<evidence type="ECO:0000256" key="1">
    <source>
        <dbReference type="ARBA" id="ARBA00004571"/>
    </source>
</evidence>
<evidence type="ECO:0000256" key="7">
    <source>
        <dbReference type="ARBA" id="ARBA00023065"/>
    </source>
</evidence>
<dbReference type="Pfam" id="PF07715">
    <property type="entry name" value="Plug"/>
    <property type="match status" value="1"/>
</dbReference>
<reference evidence="14 15" key="1">
    <citation type="submission" date="2019-04" db="EMBL/GenBank/DDBJ databases">
        <title>Reference strain of H23.</title>
        <authorList>
            <person name="Luo X."/>
        </authorList>
    </citation>
    <scope>NUCLEOTIDE SEQUENCE [LARGE SCALE GENOMIC DNA]</scope>
    <source>
        <strain evidence="14 15">H23</strain>
    </source>
</reference>
<evidence type="ECO:0000256" key="8">
    <source>
        <dbReference type="ARBA" id="ARBA00023077"/>
    </source>
</evidence>
<organism evidence="14 15">
    <name type="scientific">Luteimonas gilva</name>
    <dbReference type="NCBI Taxonomy" id="2572684"/>
    <lineage>
        <taxon>Bacteria</taxon>
        <taxon>Pseudomonadati</taxon>
        <taxon>Pseudomonadota</taxon>
        <taxon>Gammaproteobacteria</taxon>
        <taxon>Lysobacterales</taxon>
        <taxon>Lysobacteraceae</taxon>
        <taxon>Luteimonas</taxon>
    </lineage>
</organism>
<evidence type="ECO:0000256" key="2">
    <source>
        <dbReference type="ARBA" id="ARBA00022448"/>
    </source>
</evidence>
<keyword evidence="5" id="KW-0812">Transmembrane</keyword>
<keyword evidence="2" id="KW-0813">Transport</keyword>
<evidence type="ECO:0000256" key="3">
    <source>
        <dbReference type="ARBA" id="ARBA00022452"/>
    </source>
</evidence>
<dbReference type="InterPro" id="IPR039426">
    <property type="entry name" value="TonB-dep_rcpt-like"/>
</dbReference>
<keyword evidence="8 11" id="KW-0798">TonB box</keyword>
<dbReference type="EMBL" id="SZUA01000002">
    <property type="protein sequence ID" value="TKR31041.1"/>
    <property type="molecule type" value="Genomic_DNA"/>
</dbReference>
<evidence type="ECO:0000256" key="10">
    <source>
        <dbReference type="ARBA" id="ARBA00023237"/>
    </source>
</evidence>
<evidence type="ECO:0000256" key="6">
    <source>
        <dbReference type="ARBA" id="ARBA00023004"/>
    </source>
</evidence>
<evidence type="ECO:0008006" key="16">
    <source>
        <dbReference type="Google" id="ProtNLM"/>
    </source>
</evidence>
<dbReference type="GO" id="GO:0009279">
    <property type="term" value="C:cell outer membrane"/>
    <property type="evidence" value="ECO:0007669"/>
    <property type="project" value="UniProtKB-SubCell"/>
</dbReference>
<keyword evidence="10" id="KW-0998">Cell outer membrane</keyword>
<keyword evidence="9 11" id="KW-0472">Membrane</keyword>
<evidence type="ECO:0000259" key="13">
    <source>
        <dbReference type="Pfam" id="PF07715"/>
    </source>
</evidence>
<feature type="domain" description="TonB-dependent receptor plug" evidence="13">
    <location>
        <begin position="178"/>
        <end position="284"/>
    </location>
</feature>
<evidence type="ECO:0000256" key="4">
    <source>
        <dbReference type="ARBA" id="ARBA00022496"/>
    </source>
</evidence>
<dbReference type="OrthoDB" id="127311at2"/>
<dbReference type="PANTHER" id="PTHR32552">
    <property type="entry name" value="FERRICHROME IRON RECEPTOR-RELATED"/>
    <property type="match status" value="1"/>
</dbReference>
<proteinExistence type="inferred from homology"/>
<evidence type="ECO:0000313" key="14">
    <source>
        <dbReference type="EMBL" id="TKR31041.1"/>
    </source>
</evidence>